<feature type="transmembrane region" description="Helical" evidence="1">
    <location>
        <begin position="42"/>
        <end position="61"/>
    </location>
</feature>
<comment type="caution">
    <text evidence="2">The sequence shown here is derived from an EMBL/GenBank/DDBJ whole genome shotgun (WGS) entry which is preliminary data.</text>
</comment>
<keyword evidence="1" id="KW-1133">Transmembrane helix</keyword>
<evidence type="ECO:0000256" key="1">
    <source>
        <dbReference type="SAM" id="Phobius"/>
    </source>
</evidence>
<reference evidence="2" key="2">
    <citation type="submission" date="2020-09" db="EMBL/GenBank/DDBJ databases">
        <authorList>
            <person name="Sun Q."/>
            <person name="Zhou Y."/>
        </authorList>
    </citation>
    <scope>NUCLEOTIDE SEQUENCE</scope>
    <source>
        <strain evidence="2">CGMCC 4.7430</strain>
    </source>
</reference>
<feature type="transmembrane region" description="Helical" evidence="1">
    <location>
        <begin position="86"/>
        <end position="111"/>
    </location>
</feature>
<dbReference type="AlphaFoldDB" id="A0A917ZYL8"/>
<keyword evidence="1" id="KW-0812">Transmembrane</keyword>
<evidence type="ECO:0000313" key="3">
    <source>
        <dbReference type="Proteomes" id="UP000660745"/>
    </source>
</evidence>
<reference evidence="2" key="1">
    <citation type="journal article" date="2014" name="Int. J. Syst. Evol. Microbiol.">
        <title>Complete genome sequence of Corynebacterium casei LMG S-19264T (=DSM 44701T), isolated from a smear-ripened cheese.</title>
        <authorList>
            <consortium name="US DOE Joint Genome Institute (JGI-PGF)"/>
            <person name="Walter F."/>
            <person name="Albersmeier A."/>
            <person name="Kalinowski J."/>
            <person name="Ruckert C."/>
        </authorList>
    </citation>
    <scope>NUCLEOTIDE SEQUENCE</scope>
    <source>
        <strain evidence="2">CGMCC 4.7430</strain>
    </source>
</reference>
<keyword evidence="1" id="KW-0472">Membrane</keyword>
<feature type="transmembrane region" description="Helical" evidence="1">
    <location>
        <begin position="159"/>
        <end position="178"/>
    </location>
</feature>
<sequence length="306" mass="32923">MRSALLGLMSSQTLPPIEAKAEEPQVQAPKERGSVLEIFERLGTVVVPVAVGLYALLYLGFQSVYDTFGITPEQAGIDQSTLLGRLIATLILLFLILLPLAGMVVGVGWLLNVITRGWAGRMLDRGRERPWLAATVGALLSGVAYWGLLTMLGVTGTPVLVTIAVVALFGYLIPYRLLRRQPSGRAGMRVLISALVGIGMGFVLVGWMTEGAEDVYKNGDSNIVLMLAGFPNQWAAVSDGDGKVLTPDDRWLVLGQDGGSYTFYDCGKMATVRRPIEATILTNIVLDPDFSEGGTEKVEDCGYANK</sequence>
<name>A0A917ZYL8_9ACTN</name>
<gene>
    <name evidence="2" type="ORF">GCM10012278_03730</name>
</gene>
<evidence type="ECO:0000313" key="2">
    <source>
        <dbReference type="EMBL" id="GGP01177.1"/>
    </source>
</evidence>
<dbReference type="EMBL" id="BMNK01000001">
    <property type="protein sequence ID" value="GGP01177.1"/>
    <property type="molecule type" value="Genomic_DNA"/>
</dbReference>
<keyword evidence="3" id="KW-1185">Reference proteome</keyword>
<feature type="transmembrane region" description="Helical" evidence="1">
    <location>
        <begin position="131"/>
        <end position="153"/>
    </location>
</feature>
<accession>A0A917ZYL8</accession>
<protein>
    <submittedName>
        <fullName evidence="2">Uncharacterized protein</fullName>
    </submittedName>
</protein>
<dbReference type="Proteomes" id="UP000660745">
    <property type="component" value="Unassembled WGS sequence"/>
</dbReference>
<proteinExistence type="predicted"/>
<organism evidence="2 3">
    <name type="scientific">Nonomuraea glycinis</name>
    <dbReference type="NCBI Taxonomy" id="2047744"/>
    <lineage>
        <taxon>Bacteria</taxon>
        <taxon>Bacillati</taxon>
        <taxon>Actinomycetota</taxon>
        <taxon>Actinomycetes</taxon>
        <taxon>Streptosporangiales</taxon>
        <taxon>Streptosporangiaceae</taxon>
        <taxon>Nonomuraea</taxon>
    </lineage>
</organism>
<feature type="transmembrane region" description="Helical" evidence="1">
    <location>
        <begin position="190"/>
        <end position="208"/>
    </location>
</feature>